<sequence>MKSIRLLGATLLASTTLLGAASAFAAPSDPSTPAPASAQTPVSAELTVNQTPTQPVPPLVPEGGTDTGTGITGLFGIAYAPNALQGSAQLKESGETEVILTSTGNTTKKYNVGVQDKTRAKDRNWTLSAQLEWTGANKDYMNGATIKATGGNVQLNEAGNLSALADAEVTTAAADLTIGNQAPVEIMAAQKGKTINGVYNYQFQEPKLVIPQSQNVTAGSYSGNINWTLSNVVE</sequence>
<dbReference type="InterPro" id="IPR027994">
    <property type="entry name" value="WxL_dom"/>
</dbReference>
<dbReference type="RefSeq" id="WP_000836322.1">
    <property type="nucleotide sequence ID" value="NZ_CABHBJ010000011.1"/>
</dbReference>
<dbReference type="Pfam" id="PF13731">
    <property type="entry name" value="WxL"/>
    <property type="match status" value="1"/>
</dbReference>
<accession>A0A6B1XSR8</accession>
<keyword evidence="1" id="KW-0614">Plasmid</keyword>
<protein>
    <submittedName>
        <fullName evidence="1">WxL domain-containing protein</fullName>
    </submittedName>
</protein>
<dbReference type="AlphaFoldDB" id="A0A6B1XSR8"/>
<proteinExistence type="predicted"/>
<name>A0A6B1XSR8_ENTFL</name>
<evidence type="ECO:0000313" key="2">
    <source>
        <dbReference type="Proteomes" id="UP000516122"/>
    </source>
</evidence>
<reference evidence="1 2" key="1">
    <citation type="submission" date="2020-08" db="EMBL/GenBank/DDBJ databases">
        <title>Enterococcus faecalis SF28073 genome assembly.</title>
        <authorList>
            <person name="Duerkop B.A."/>
            <person name="Johnson C.N."/>
        </authorList>
    </citation>
    <scope>NUCLEOTIDE SEQUENCE [LARGE SCALE GENOMIC DNA]</scope>
    <source>
        <strain evidence="1 2">SF28073</strain>
        <plasmid evidence="1 2">pSF1</plasmid>
    </source>
</reference>
<dbReference type="EMBL" id="CP060801">
    <property type="protein sequence ID" value="QNP36331.1"/>
    <property type="molecule type" value="Genomic_DNA"/>
</dbReference>
<organism evidence="1 2">
    <name type="scientific">Enterococcus faecalis</name>
    <name type="common">Streptococcus faecalis</name>
    <dbReference type="NCBI Taxonomy" id="1351"/>
    <lineage>
        <taxon>Bacteria</taxon>
        <taxon>Bacillati</taxon>
        <taxon>Bacillota</taxon>
        <taxon>Bacilli</taxon>
        <taxon>Lactobacillales</taxon>
        <taxon>Enterococcaceae</taxon>
        <taxon>Enterococcus</taxon>
    </lineage>
</organism>
<gene>
    <name evidence="1" type="ORF">H9Q64_00310</name>
</gene>
<evidence type="ECO:0000313" key="1">
    <source>
        <dbReference type="EMBL" id="QNP36331.1"/>
    </source>
</evidence>
<geneLocation type="plasmid" evidence="1 2">
    <name>pSF1</name>
</geneLocation>
<dbReference type="Proteomes" id="UP000516122">
    <property type="component" value="Plasmid pSF1"/>
</dbReference>